<dbReference type="RefSeq" id="WP_081965608.1">
    <property type="nucleotide sequence ID" value="NZ_BBNY01000005.1"/>
</dbReference>
<evidence type="ECO:0000256" key="1">
    <source>
        <dbReference type="ARBA" id="ARBA00022729"/>
    </source>
</evidence>
<comment type="caution">
    <text evidence="2">The sequence shown here is derived from an EMBL/GenBank/DDBJ whole genome shotgun (WGS) entry which is preliminary data.</text>
</comment>
<dbReference type="AlphaFoldDB" id="A0A098LR47"/>
<gene>
    <name evidence="2" type="ORF">JCM19538_1817</name>
</gene>
<protein>
    <submittedName>
        <fullName evidence="2">Uncharacterized protein</fullName>
    </submittedName>
</protein>
<name>A0A098LR47_9FLAO</name>
<dbReference type="InterPro" id="IPR026444">
    <property type="entry name" value="Secre_tail"/>
</dbReference>
<proteinExistence type="predicted"/>
<evidence type="ECO:0000313" key="2">
    <source>
        <dbReference type="EMBL" id="GAL88828.1"/>
    </source>
</evidence>
<dbReference type="OrthoDB" id="1652165at2"/>
<dbReference type="EMBL" id="BBNY01000005">
    <property type="protein sequence ID" value="GAL88828.1"/>
    <property type="molecule type" value="Genomic_DNA"/>
</dbReference>
<sequence length="775" mass="83553">MMKKITFLLAMLLAFSYGYGQILSFDFNGNVGDEASVNSNTNDAGLTFSTITRGTGLSANNNANSFNSQDWALTSIANAVAGDNYIEFTITPNSGFQFDITTINIDFYRSASGVRGLALRSSIDSYSTNIDAEKIVLDNTNLQSFSFNVSQTNNIASVTYRLYGWAESTNGSGRFESGGNDIEVNGSVAPLGSCISVTTWDGSNWDNANPDATTVAVIDGNYTANNAPSSFTACSLIINAVSTSTGNPVTLTVGNGGFIEVINDVVVNGNLFVETQGNFVQRGSTGTFTLNPGGIARVNKQTALKSKWYYYTYWSSPVVDETIGSVFPDAPADRRFWFNAANFVDTDGNDINDNTVSDWQYALSGDTMIPGRGYAVTESLLFAPPFGSATGTANFEGEFNNRDVPVTISLNPANTGTNWNFIGNPYPSAIDFDAFQAANSSIIGGAAYFWSQATEPDEIYPGNEPLNFNLYDYAIYTVGSGGTAGGVASETPNGFVASCQGFFVPALSSGTATFTNSMRMADGTSNNQFFKSSNTKKSNTESTKNRLWLNLTSGNGVFNQVLVAYVDGATNNNDGMYYDAPKFLAQDYAAAFYTLSNSDNTKYAIQGKSINSINDSEIIKLGLSTNIEAATIYKISIAQLEGDFLSNNTIYLKDKLTNTIHNLSNGDYSFTSEVGEFNERFEIAFNAASLSNDAFALNNNAVKIVQLDNNNVKFTTETSTFKSITVFDLLGRALQTFNGDSNNETYNLSTLKNSVYIANIELQNGATLSKKFIKK</sequence>
<accession>A0A098LR47</accession>
<evidence type="ECO:0000313" key="3">
    <source>
        <dbReference type="Proteomes" id="UP000030184"/>
    </source>
</evidence>
<reference evidence="3" key="1">
    <citation type="journal article" date="2014" name="Genome Announc.">
        <title>Draft Genome Sequence of Marine Flavobacterium Jejuia pallidilutea Strain 11shimoA1 and Pigmentation Mutants.</title>
        <authorList>
            <person name="Takatani N."/>
            <person name="Nakanishi M."/>
            <person name="Meirelles P."/>
            <person name="Mino S."/>
            <person name="Suda W."/>
            <person name="Oshima K."/>
            <person name="Hattori M."/>
            <person name="Ohkuma M."/>
            <person name="Hosokawa M."/>
            <person name="Miyashita K."/>
            <person name="Thompson F.L."/>
            <person name="Niwa A."/>
            <person name="Sawabe T."/>
            <person name="Sawabe T."/>
        </authorList>
    </citation>
    <scope>NUCLEOTIDE SEQUENCE [LARGE SCALE GENOMIC DNA]</scope>
    <source>
        <strain evidence="3">JCM 19538</strain>
    </source>
</reference>
<keyword evidence="1" id="KW-0732">Signal</keyword>
<dbReference type="Proteomes" id="UP000030184">
    <property type="component" value="Unassembled WGS sequence"/>
</dbReference>
<keyword evidence="3" id="KW-1185">Reference proteome</keyword>
<organism evidence="2 3">
    <name type="scientific">Jejuia pallidilutea</name>
    <dbReference type="NCBI Taxonomy" id="504487"/>
    <lineage>
        <taxon>Bacteria</taxon>
        <taxon>Pseudomonadati</taxon>
        <taxon>Bacteroidota</taxon>
        <taxon>Flavobacteriia</taxon>
        <taxon>Flavobacteriales</taxon>
        <taxon>Flavobacteriaceae</taxon>
        <taxon>Jejuia</taxon>
    </lineage>
</organism>
<dbReference type="NCBIfam" id="TIGR04183">
    <property type="entry name" value="Por_Secre_tail"/>
    <property type="match status" value="1"/>
</dbReference>